<dbReference type="GO" id="GO:0042026">
    <property type="term" value="P:protein refolding"/>
    <property type="evidence" value="ECO:0007669"/>
    <property type="project" value="UniProtKB-UniRule"/>
</dbReference>
<dbReference type="AlphaFoldDB" id="A0A660CCF6"/>
<evidence type="ECO:0000256" key="7">
    <source>
        <dbReference type="ARBA" id="ARBA00023235"/>
    </source>
</evidence>
<dbReference type="InterPro" id="IPR002423">
    <property type="entry name" value="Cpn60/GroEL/TCP-1"/>
</dbReference>
<feature type="binding site" evidence="9">
    <location>
        <position position="493"/>
    </location>
    <ligand>
        <name>ATP</name>
        <dbReference type="ChEBI" id="CHEBI:30616"/>
    </ligand>
</feature>
<keyword evidence="9" id="KW-0963">Cytoplasm</keyword>
<evidence type="ECO:0000256" key="11">
    <source>
        <dbReference type="RuleBase" id="RU000419"/>
    </source>
</evidence>
<comment type="caution">
    <text evidence="9">Lacks conserved residue(s) required for the propagation of feature annotation.</text>
</comment>
<dbReference type="GO" id="GO:0140662">
    <property type="term" value="F:ATP-dependent protein folding chaperone"/>
    <property type="evidence" value="ECO:0007669"/>
    <property type="project" value="InterPro"/>
</dbReference>
<dbReference type="NCBIfam" id="NF009487">
    <property type="entry name" value="PRK12849.1"/>
    <property type="match status" value="1"/>
</dbReference>
<evidence type="ECO:0000256" key="13">
    <source>
        <dbReference type="SAM" id="MobiDB-lite"/>
    </source>
</evidence>
<dbReference type="Proteomes" id="UP000317303">
    <property type="component" value="Unassembled WGS sequence"/>
</dbReference>
<dbReference type="HAMAP" id="MF_00600">
    <property type="entry name" value="CH60"/>
    <property type="match status" value="1"/>
</dbReference>
<keyword evidence="6 9" id="KW-0143">Chaperone</keyword>
<dbReference type="NCBIfam" id="NF009488">
    <property type="entry name" value="PRK12850.1"/>
    <property type="match status" value="1"/>
</dbReference>
<dbReference type="GO" id="GO:0051082">
    <property type="term" value="F:unfolded protein binding"/>
    <property type="evidence" value="ECO:0007669"/>
    <property type="project" value="UniProtKB-UniRule"/>
</dbReference>
<dbReference type="PROSITE" id="PS00296">
    <property type="entry name" value="CHAPERONINS_CPN60"/>
    <property type="match status" value="1"/>
</dbReference>
<dbReference type="GO" id="GO:0005737">
    <property type="term" value="C:cytoplasm"/>
    <property type="evidence" value="ECO:0007669"/>
    <property type="project" value="UniProtKB-SubCell"/>
</dbReference>
<dbReference type="EC" id="5.6.1.7" evidence="9"/>
<dbReference type="InterPro" id="IPR001844">
    <property type="entry name" value="Cpn60/GroEL"/>
</dbReference>
<evidence type="ECO:0000256" key="5">
    <source>
        <dbReference type="ARBA" id="ARBA00022840"/>
    </source>
</evidence>
<dbReference type="Gene3D" id="3.30.260.10">
    <property type="entry name" value="TCP-1-like chaperonin intermediate domain"/>
    <property type="match status" value="1"/>
</dbReference>
<evidence type="ECO:0000256" key="9">
    <source>
        <dbReference type="HAMAP-Rule" id="MF_00600"/>
    </source>
</evidence>
<dbReference type="SUPFAM" id="SSF52029">
    <property type="entry name" value="GroEL apical domain-like"/>
    <property type="match status" value="1"/>
</dbReference>
<feature type="region of interest" description="Disordered" evidence="13">
    <location>
        <begin position="523"/>
        <end position="544"/>
    </location>
</feature>
<proteinExistence type="inferred from homology"/>
<dbReference type="EMBL" id="VLJV01000001">
    <property type="protein sequence ID" value="TWH21026.1"/>
    <property type="molecule type" value="Genomic_DNA"/>
</dbReference>
<dbReference type="GO" id="GO:0016853">
    <property type="term" value="F:isomerase activity"/>
    <property type="evidence" value="ECO:0007669"/>
    <property type="project" value="UniProtKB-KW"/>
</dbReference>
<evidence type="ECO:0000256" key="12">
    <source>
        <dbReference type="SAM" id="Coils"/>
    </source>
</evidence>
<dbReference type="InterPro" id="IPR027413">
    <property type="entry name" value="GROEL-like_equatorial_sf"/>
</dbReference>
<evidence type="ECO:0000256" key="2">
    <source>
        <dbReference type="ARBA" id="ARBA00004241"/>
    </source>
</evidence>
<comment type="similarity">
    <text evidence="3 9 10">Belongs to the chaperonin (HSP60) family.</text>
</comment>
<comment type="subunit">
    <text evidence="9 11">Forms a cylinder of 14 subunits composed of two heptameric rings stacked back-to-back. Interacts with the co-chaperonin GroES.</text>
</comment>
<accession>A0A660CCF6</accession>
<evidence type="ECO:0000256" key="1">
    <source>
        <dbReference type="ARBA" id="ARBA00004191"/>
    </source>
</evidence>
<feature type="binding site" evidence="9">
    <location>
        <begin position="477"/>
        <end position="479"/>
    </location>
    <ligand>
        <name>ATP</name>
        <dbReference type="ChEBI" id="CHEBI:30616"/>
    </ligand>
</feature>
<reference evidence="14 15" key="1">
    <citation type="submission" date="2019-07" db="EMBL/GenBank/DDBJ databases">
        <title>R&amp;d 2014.</title>
        <authorList>
            <person name="Klenk H.-P."/>
        </authorList>
    </citation>
    <scope>NUCLEOTIDE SEQUENCE [LARGE SCALE GENOMIC DNA]</scope>
    <source>
        <strain evidence="14 15">DSM 43194</strain>
    </source>
</reference>
<dbReference type="GO" id="GO:0005524">
    <property type="term" value="F:ATP binding"/>
    <property type="evidence" value="ECO:0007669"/>
    <property type="project" value="UniProtKB-UniRule"/>
</dbReference>
<dbReference type="InterPro" id="IPR018370">
    <property type="entry name" value="Chaperonin_Cpn60_CS"/>
</dbReference>
<dbReference type="InterPro" id="IPR027410">
    <property type="entry name" value="TCP-1-like_intermed_sf"/>
</dbReference>
<keyword evidence="4 9" id="KW-0547">Nucleotide-binding</keyword>
<feature type="binding site" evidence="9">
    <location>
        <begin position="86"/>
        <end position="90"/>
    </location>
    <ligand>
        <name>ATP</name>
        <dbReference type="ChEBI" id="CHEBI:30616"/>
    </ligand>
</feature>
<dbReference type="GO" id="GO:0042603">
    <property type="term" value="C:capsule"/>
    <property type="evidence" value="ECO:0007669"/>
    <property type="project" value="UniProtKB-SubCell"/>
</dbReference>
<evidence type="ECO:0000256" key="10">
    <source>
        <dbReference type="RuleBase" id="RU000418"/>
    </source>
</evidence>
<dbReference type="SUPFAM" id="SSF54849">
    <property type="entry name" value="GroEL-intermediate domain like"/>
    <property type="match status" value="1"/>
</dbReference>
<feature type="compositionally biased region" description="Gly residues" evidence="13">
    <location>
        <begin position="527"/>
        <end position="544"/>
    </location>
</feature>
<evidence type="ECO:0000313" key="15">
    <source>
        <dbReference type="Proteomes" id="UP000317303"/>
    </source>
</evidence>
<comment type="subcellular location">
    <subcellularLocation>
        <location evidence="2">Cell surface</location>
    </subcellularLocation>
    <subcellularLocation>
        <location evidence="9">Cytoplasm</location>
    </subcellularLocation>
    <subcellularLocation>
        <location evidence="8">Secreted</location>
        <location evidence="8">Capsule</location>
    </subcellularLocation>
    <subcellularLocation>
        <location evidence="1">Secreted</location>
        <location evidence="1">Cell wall</location>
    </subcellularLocation>
</comment>
<dbReference type="NCBIfam" id="NF000592">
    <property type="entry name" value="PRK00013.1"/>
    <property type="match status" value="1"/>
</dbReference>
<comment type="caution">
    <text evidence="14">The sequence shown here is derived from an EMBL/GenBank/DDBJ whole genome shotgun (WGS) entry which is preliminary data.</text>
</comment>
<dbReference type="NCBIfam" id="NF009489">
    <property type="entry name" value="PRK12851.1"/>
    <property type="match status" value="1"/>
</dbReference>
<dbReference type="PRINTS" id="PR00298">
    <property type="entry name" value="CHAPERONIN60"/>
</dbReference>
<evidence type="ECO:0000256" key="8">
    <source>
        <dbReference type="ARBA" id="ARBA00025702"/>
    </source>
</evidence>
<dbReference type="NCBIfam" id="TIGR02348">
    <property type="entry name" value="GroEL"/>
    <property type="match status" value="1"/>
</dbReference>
<feature type="binding site" evidence="9">
    <location>
        <position position="413"/>
    </location>
    <ligand>
        <name>ATP</name>
        <dbReference type="ChEBI" id="CHEBI:30616"/>
    </ligand>
</feature>
<evidence type="ECO:0000256" key="6">
    <source>
        <dbReference type="ARBA" id="ARBA00023186"/>
    </source>
</evidence>
<evidence type="ECO:0000313" key="14">
    <source>
        <dbReference type="EMBL" id="TWH21026.1"/>
    </source>
</evidence>
<keyword evidence="5 9" id="KW-0067">ATP-binding</keyword>
<dbReference type="FunFam" id="3.50.7.10:FF:000001">
    <property type="entry name" value="60 kDa chaperonin"/>
    <property type="match status" value="1"/>
</dbReference>
<keyword evidence="12" id="KW-0175">Coiled coil</keyword>
<dbReference type="Pfam" id="PF00118">
    <property type="entry name" value="Cpn60_TCP1"/>
    <property type="match status" value="1"/>
</dbReference>
<dbReference type="GO" id="GO:0009408">
    <property type="term" value="P:response to heat"/>
    <property type="evidence" value="ECO:0007669"/>
    <property type="project" value="UniProtKB-ARBA"/>
</dbReference>
<evidence type="ECO:0000256" key="3">
    <source>
        <dbReference type="ARBA" id="ARBA00006607"/>
    </source>
</evidence>
<dbReference type="GO" id="GO:0009986">
    <property type="term" value="C:cell surface"/>
    <property type="evidence" value="ECO:0007669"/>
    <property type="project" value="UniProtKB-SubCell"/>
</dbReference>
<gene>
    <name evidence="9" type="primary">groEL</name>
    <name evidence="9" type="synonym">groL</name>
    <name evidence="14" type="ORF">JD82_02877</name>
</gene>
<dbReference type="RefSeq" id="WP_030532338.1">
    <property type="nucleotide sequence ID" value="NZ_JOIJ01000007.1"/>
</dbReference>
<dbReference type="SUPFAM" id="SSF48592">
    <property type="entry name" value="GroEL equatorial domain-like"/>
    <property type="match status" value="1"/>
</dbReference>
<dbReference type="Gene3D" id="1.10.560.10">
    <property type="entry name" value="GroEL-like equatorial domain"/>
    <property type="match status" value="1"/>
</dbReference>
<organism evidence="14 15">
    <name type="scientific">Prauserella rugosa</name>
    <dbReference type="NCBI Taxonomy" id="43354"/>
    <lineage>
        <taxon>Bacteria</taxon>
        <taxon>Bacillati</taxon>
        <taxon>Actinomycetota</taxon>
        <taxon>Actinomycetes</taxon>
        <taxon>Pseudonocardiales</taxon>
        <taxon>Pseudonocardiaceae</taxon>
        <taxon>Prauserella</taxon>
    </lineage>
</organism>
<keyword evidence="15" id="KW-1185">Reference proteome</keyword>
<dbReference type="PANTHER" id="PTHR45633">
    <property type="entry name" value="60 KDA HEAT SHOCK PROTEIN, MITOCHONDRIAL"/>
    <property type="match status" value="1"/>
</dbReference>
<protein>
    <recommendedName>
        <fullName evidence="9">Chaperonin GroEL</fullName>
        <ecNumber evidence="9">5.6.1.7</ecNumber>
    </recommendedName>
    <alternativeName>
        <fullName evidence="9">60 kDa chaperonin</fullName>
    </alternativeName>
    <alternativeName>
        <fullName evidence="9">Chaperonin-60</fullName>
        <shortName evidence="9">Cpn60</shortName>
    </alternativeName>
</protein>
<feature type="coiled-coil region" evidence="12">
    <location>
        <begin position="116"/>
        <end position="143"/>
    </location>
</feature>
<dbReference type="OrthoDB" id="9766614at2"/>
<evidence type="ECO:0000256" key="4">
    <source>
        <dbReference type="ARBA" id="ARBA00022741"/>
    </source>
</evidence>
<name>A0A660CCF6_9PSEU</name>
<dbReference type="InterPro" id="IPR027409">
    <property type="entry name" value="GroEL-like_apical_dom_sf"/>
</dbReference>
<comment type="function">
    <text evidence="9 11">Together with its co-chaperonin GroES, plays an essential role in assisting protein folding. The GroEL-GroES system forms a nano-cage that allows encapsulation of the non-native substrate proteins and provides a physical environment optimized to promote and accelerate protein folding.</text>
</comment>
<feature type="binding site" evidence="9">
    <location>
        <begin position="29"/>
        <end position="32"/>
    </location>
    <ligand>
        <name>ATP</name>
        <dbReference type="ChEBI" id="CHEBI:30616"/>
    </ligand>
</feature>
<dbReference type="CDD" id="cd03344">
    <property type="entry name" value="GroEL"/>
    <property type="match status" value="1"/>
</dbReference>
<keyword evidence="7 9" id="KW-0413">Isomerase</keyword>
<sequence length="544" mass="57162">MAKLIAFDEDARRGLERGLNTLAEAVKVTLGPRGRNVVLEKKWGAPTITNDGVSIAKEIELEDPWEKIGAELVKEVAKKTDDVAGDGTTTATVLAQALVKEGLRNVAAGADPIALKRGIEQAVEAVTEQLHKAAQEVETKEQIAATASISAADRTIGELIAEALDKVGKEGVVTVEESNTFGLELELTEGMRFDKGYISGYMVTDADRQEAVLEDPYILLFGSKISNIKDMLQLLEKVMQTNKPLLIIAEDVEGEALATLVVNKIRGTFKSVAVKAPGFGDRRKAMLQDMAILTGGQVISEDVGLKLENADISLLGQARKVVVTKDETTIVEGAGDADQIQGRVNQIRAEIENSDSDYDREKLQERLAKLAGGVAVIKAGAATEVELKERKHRIEDAVRNAKAAVEEGIVAGGGVALLQASKAAFDGLKLSGDEATGANIVKVAVEGPLKQIAVNSGLEGGVVVEKVKGLPQGQGLNAATGEYEDLISAGVLDPAKVTRSALQNAASIAGLFLTTEAVVADKPEKNGGAGADPTGGMGGMEGMM</sequence>
<dbReference type="Gene3D" id="3.50.7.10">
    <property type="entry name" value="GroEL"/>
    <property type="match status" value="1"/>
</dbReference>